<dbReference type="InterPro" id="IPR029058">
    <property type="entry name" value="AB_hydrolase_fold"/>
</dbReference>
<sequence>MRLKRLKQAWWWARDYAYAGTWQLRSVFPGPSPSRFLEGSRRPVVVLPGVYETWKFMLPLVREVHAQGHPVHVVPALGRNRMPVPQGTSVVSDYLEREGLSDVVFVAHSKGGLIAKHLLVFSESARRVRSVVAISTPFGGSRYATYMLNKTLRSLAPANETMVLLARSVDANARILSIFPRFDPHIPEGSLLEGAQNVEVATPGHFRVLSDSQTRAEALSAAAAGGLPQ</sequence>
<comment type="caution">
    <text evidence="1">The sequence shown here is derived from an EMBL/GenBank/DDBJ whole genome shotgun (WGS) entry which is preliminary data.</text>
</comment>
<dbReference type="Proteomes" id="UP000319094">
    <property type="component" value="Unassembled WGS sequence"/>
</dbReference>
<protein>
    <recommendedName>
        <fullName evidence="3">Alpha/beta hydrolase</fullName>
    </recommendedName>
</protein>
<dbReference type="PANTHER" id="PTHR37946:SF1">
    <property type="entry name" value="SLL1969 PROTEIN"/>
    <property type="match status" value="1"/>
</dbReference>
<keyword evidence="2" id="KW-1185">Reference proteome</keyword>
<name>A0A542Y7J9_9MICO</name>
<dbReference type="EMBL" id="VFON01000001">
    <property type="protein sequence ID" value="TQL44078.1"/>
    <property type="molecule type" value="Genomic_DNA"/>
</dbReference>
<dbReference type="PANTHER" id="PTHR37946">
    <property type="entry name" value="SLL1969 PROTEIN"/>
    <property type="match status" value="1"/>
</dbReference>
<accession>A0A542Y7J9</accession>
<evidence type="ECO:0008006" key="3">
    <source>
        <dbReference type="Google" id="ProtNLM"/>
    </source>
</evidence>
<proteinExistence type="predicted"/>
<organism evidence="1 2">
    <name type="scientific">Leucobacter komagatae</name>
    <dbReference type="NCBI Taxonomy" id="55969"/>
    <lineage>
        <taxon>Bacteria</taxon>
        <taxon>Bacillati</taxon>
        <taxon>Actinomycetota</taxon>
        <taxon>Actinomycetes</taxon>
        <taxon>Micrococcales</taxon>
        <taxon>Microbacteriaceae</taxon>
        <taxon>Leucobacter</taxon>
    </lineage>
</organism>
<evidence type="ECO:0000313" key="1">
    <source>
        <dbReference type="EMBL" id="TQL44078.1"/>
    </source>
</evidence>
<dbReference type="SUPFAM" id="SSF53474">
    <property type="entry name" value="alpha/beta-Hydrolases"/>
    <property type="match status" value="1"/>
</dbReference>
<dbReference type="AlphaFoldDB" id="A0A542Y7J9"/>
<reference evidence="1 2" key="1">
    <citation type="submission" date="2019-06" db="EMBL/GenBank/DDBJ databases">
        <title>Sequencing the genomes of 1000 actinobacteria strains.</title>
        <authorList>
            <person name="Klenk H.-P."/>
        </authorList>
    </citation>
    <scope>NUCLEOTIDE SEQUENCE [LARGE SCALE GENOMIC DNA]</scope>
    <source>
        <strain evidence="1 2">DSM 8803</strain>
    </source>
</reference>
<dbReference type="Gene3D" id="3.40.50.1820">
    <property type="entry name" value="alpha/beta hydrolase"/>
    <property type="match status" value="1"/>
</dbReference>
<evidence type="ECO:0000313" key="2">
    <source>
        <dbReference type="Proteomes" id="UP000319094"/>
    </source>
</evidence>
<dbReference type="OrthoDB" id="9770427at2"/>
<gene>
    <name evidence="1" type="ORF">FB468_2118</name>
</gene>